<feature type="region of interest" description="Disordered" evidence="1">
    <location>
        <begin position="198"/>
        <end position="241"/>
    </location>
</feature>
<evidence type="ECO:0000313" key="2">
    <source>
        <dbReference type="EMBL" id="DBA05179.1"/>
    </source>
</evidence>
<protein>
    <submittedName>
        <fullName evidence="2">Uncharacterized protein</fullName>
    </submittedName>
</protein>
<gene>
    <name evidence="2" type="ORF">N0F65_005029</name>
</gene>
<sequence length="414" mass="47682">MRVFNMNVAEIDVPMYERGPNFNHWRRRFLSKMAAHGMVEIVLGNEFEHDRMNDRERRCFRAREAKANGLLVAKLSDDIGDQFSNDIYAGALECEFGRGDDANTVFIRRDLYNRLLRHGERVDVYVNDLLRMRSDINRNNDEVKDKELARIMLSNVLNVYREVTREYDDNARRNIFPSLREATSRSYAVERLAQQLDDNRRGDQRGLDGRQVNNVTRGKQRGCSRSVSSTSSSKRRKIHETVEQTKARSYCARCSEVNVSGNIDLFTQLCDDGSHVLYMTNGAEQVVTQKGKVLMKVLNEYTKQREDRILEDSTCGFYFHVARGGASQRIRYLEKKSLTLKLIKTSGTYKLQCGCTNKRDVFSVRSDPTAISVHRAHMRFAHVSPLAIESLVQSGNVNELNRLRQLRVCSLCSK</sequence>
<keyword evidence="3" id="KW-1185">Reference proteome</keyword>
<accession>A0AAV2ZLH7</accession>
<feature type="compositionally biased region" description="Basic and acidic residues" evidence="1">
    <location>
        <begin position="198"/>
        <end position="208"/>
    </location>
</feature>
<proteinExistence type="predicted"/>
<organism evidence="2 3">
    <name type="scientific">Lagenidium giganteum</name>
    <dbReference type="NCBI Taxonomy" id="4803"/>
    <lineage>
        <taxon>Eukaryota</taxon>
        <taxon>Sar</taxon>
        <taxon>Stramenopiles</taxon>
        <taxon>Oomycota</taxon>
        <taxon>Peronosporomycetes</taxon>
        <taxon>Pythiales</taxon>
        <taxon>Pythiaceae</taxon>
    </lineage>
</organism>
<evidence type="ECO:0000256" key="1">
    <source>
        <dbReference type="SAM" id="MobiDB-lite"/>
    </source>
</evidence>
<reference evidence="2" key="1">
    <citation type="submission" date="2022-11" db="EMBL/GenBank/DDBJ databases">
        <authorList>
            <person name="Morgan W.R."/>
            <person name="Tartar A."/>
        </authorList>
    </citation>
    <scope>NUCLEOTIDE SEQUENCE</scope>
    <source>
        <strain evidence="2">ARSEF 373</strain>
    </source>
</reference>
<comment type="caution">
    <text evidence="2">The sequence shown here is derived from an EMBL/GenBank/DDBJ whole genome shotgun (WGS) entry which is preliminary data.</text>
</comment>
<reference evidence="2" key="2">
    <citation type="journal article" date="2023" name="Microbiol Resour">
        <title>Decontamination and Annotation of the Draft Genome Sequence of the Oomycete Lagenidium giganteum ARSEF 373.</title>
        <authorList>
            <person name="Morgan W.R."/>
            <person name="Tartar A."/>
        </authorList>
    </citation>
    <scope>NUCLEOTIDE SEQUENCE</scope>
    <source>
        <strain evidence="2">ARSEF 373</strain>
    </source>
</reference>
<evidence type="ECO:0000313" key="3">
    <source>
        <dbReference type="Proteomes" id="UP001146120"/>
    </source>
</evidence>
<dbReference type="AlphaFoldDB" id="A0AAV2ZLH7"/>
<dbReference type="Proteomes" id="UP001146120">
    <property type="component" value="Unassembled WGS sequence"/>
</dbReference>
<dbReference type="EMBL" id="DAKRPA010000002">
    <property type="protein sequence ID" value="DBA05179.1"/>
    <property type="molecule type" value="Genomic_DNA"/>
</dbReference>
<name>A0AAV2ZLH7_9STRA</name>